<dbReference type="VEuPathDB" id="FungiDB:FOZG_00311"/>
<comment type="pathway">
    <text evidence="3 12">Protein modification; protein glycosylation.</text>
</comment>
<keyword evidence="4 12" id="KW-0328">Glycosyltransferase</keyword>
<evidence type="ECO:0000256" key="11">
    <source>
        <dbReference type="ARBA" id="ARBA00045104"/>
    </source>
</evidence>
<dbReference type="InterPro" id="IPR001296">
    <property type="entry name" value="Glyco_trans_1"/>
</dbReference>
<evidence type="ECO:0000256" key="10">
    <source>
        <dbReference type="ARBA" id="ARBA00045103"/>
    </source>
</evidence>
<evidence type="ECO:0000256" key="9">
    <source>
        <dbReference type="ARBA" id="ARBA00023136"/>
    </source>
</evidence>
<organism evidence="15 16">
    <name type="scientific">Fusarium oxysporum</name>
    <name type="common">Fusarium vascular wilt</name>
    <dbReference type="NCBI Taxonomy" id="5507"/>
    <lineage>
        <taxon>Eukaryota</taxon>
        <taxon>Fungi</taxon>
        <taxon>Dikarya</taxon>
        <taxon>Ascomycota</taxon>
        <taxon>Pezizomycotina</taxon>
        <taxon>Sordariomycetes</taxon>
        <taxon>Hypocreomycetidae</taxon>
        <taxon>Hypocreales</taxon>
        <taxon>Nectriaceae</taxon>
        <taxon>Fusarium</taxon>
        <taxon>Fusarium oxysporum species complex</taxon>
    </lineage>
</organism>
<evidence type="ECO:0000256" key="3">
    <source>
        <dbReference type="ARBA" id="ARBA00004922"/>
    </source>
</evidence>
<dbReference type="InterPro" id="IPR027054">
    <property type="entry name" value="ALG2"/>
</dbReference>
<comment type="similarity">
    <text evidence="12">Belongs to the glycosyltransferase group 1 family.</text>
</comment>
<evidence type="ECO:0000256" key="6">
    <source>
        <dbReference type="ARBA" id="ARBA00022692"/>
    </source>
</evidence>
<dbReference type="InterPro" id="IPR028098">
    <property type="entry name" value="Glyco_trans_4-like_N"/>
</dbReference>
<dbReference type="EC" id="2.4.1.257" evidence="12"/>
<dbReference type="UniPathway" id="UPA00378"/>
<dbReference type="Pfam" id="PF00534">
    <property type="entry name" value="Glycos_transf_1"/>
    <property type="match status" value="1"/>
</dbReference>
<dbReference type="PANTHER" id="PTHR45918:SF1">
    <property type="entry name" value="ALPHA-1,3_1,6-MANNOSYLTRANSFERASE ALG2"/>
    <property type="match status" value="1"/>
</dbReference>
<dbReference type="Proteomes" id="UP000285860">
    <property type="component" value="Unassembled WGS sequence"/>
</dbReference>
<feature type="domain" description="Glycosyltransferase subfamily 4-like N-terminal" evidence="14">
    <location>
        <begin position="69"/>
        <end position="179"/>
    </location>
</feature>
<dbReference type="SUPFAM" id="SSF53756">
    <property type="entry name" value="UDP-Glycosyltransferase/glycogen phosphorylase"/>
    <property type="match status" value="1"/>
</dbReference>
<keyword evidence="5 12" id="KW-0808">Transferase</keyword>
<comment type="catalytic activity">
    <reaction evidence="11 12">
        <text>an alpha-D-Man-(1-&gt;3)-beta-D-Man-(1-&gt;4)-beta-D-GlcNAc-(1-&gt;4)-alpha-D-GlcNAc-diphospho-di-trans,poly-cis-dolichol + GDP-alpha-D-mannose = an alpha-D-Man-(1-&gt;3)-[alpha-D-Man-(1-&gt;6)]-beta-D-Man-(1-&gt;4)-beta-D-GlcNAc-(1-&gt;4)-alpha-D-GlcNAc-diphospho-di-trans,poly-cis-dolichol + GDP + H(+)</text>
        <dbReference type="Rhea" id="RHEA:29519"/>
        <dbReference type="Rhea" id="RHEA-COMP:19513"/>
        <dbReference type="Rhea" id="RHEA-COMP:19515"/>
        <dbReference type="ChEBI" id="CHEBI:15378"/>
        <dbReference type="ChEBI" id="CHEBI:57527"/>
        <dbReference type="ChEBI" id="CHEBI:58189"/>
        <dbReference type="ChEBI" id="CHEBI:132510"/>
        <dbReference type="ChEBI" id="CHEBI:132511"/>
        <dbReference type="EC" id="2.4.1.257"/>
    </reaction>
    <physiologicalReaction direction="left-to-right" evidence="11 12">
        <dbReference type="Rhea" id="RHEA:29520"/>
    </physiologicalReaction>
</comment>
<evidence type="ECO:0000256" key="2">
    <source>
        <dbReference type="ARBA" id="ARBA00004586"/>
    </source>
</evidence>
<sequence length="446" mass="48669">MASDAKDKGSIVFFHPDLGIGGAERLVVDAAVGTLDVRVRGHWLIPMSILSRLTILCAILRHVHLLIHIALTGELQALRPRAFIVDQLSAGLPFMRYIAPSSPILFYCHFPDLLLAQGRESALKRLYRRPFDWLEEWTMGFASAVVVNSGFTKGVVNNTWPNLKKRTETKVVYPCVDTEVKEKEDVGSDGDVPFKGEKIILSINRFERKKDIGLAIKAFAAIPEAERKGCRLILAGGYDPRVAENVQYHSELEALASSHGLEHLTTKTLITALSAPPTVPVLFLLSIPNSLKASLLRSARILLYTPANEHFGIVPLEAMLARTPVLAADSGGPVETIVDGDTGWLRSPKDVDAWADVVRSALTLSDAEVQKMGDKGAARVKELFGREQMAKRFDEILVDIVSKKPPVSAMRTVVNAAGVLVVCVLGLVVSALLASKKEEVVSEFAV</sequence>
<evidence type="ECO:0000259" key="13">
    <source>
        <dbReference type="Pfam" id="PF00534"/>
    </source>
</evidence>
<keyword evidence="7 12" id="KW-0256">Endoplasmic reticulum</keyword>
<feature type="transmembrane region" description="Helical" evidence="12">
    <location>
        <begin position="413"/>
        <end position="434"/>
    </location>
</feature>
<evidence type="ECO:0000256" key="5">
    <source>
        <dbReference type="ARBA" id="ARBA00022679"/>
    </source>
</evidence>
<keyword evidence="8 12" id="KW-1133">Transmembrane helix</keyword>
<dbReference type="GO" id="GO:0004378">
    <property type="term" value="F:GDP-Man:Man(1)GlcNAc(2)-PP-Dol alpha-1,3-mannosyltransferase activity"/>
    <property type="evidence" value="ECO:0007669"/>
    <property type="project" value="UniProtKB-UniRule"/>
</dbReference>
<accession>A0A420QXT9</accession>
<proteinExistence type="inferred from homology"/>
<dbReference type="VEuPathDB" id="FungiDB:FOC4_g10007386"/>
<evidence type="ECO:0000256" key="1">
    <source>
        <dbReference type="ARBA" id="ARBA00003142"/>
    </source>
</evidence>
<evidence type="ECO:0000256" key="7">
    <source>
        <dbReference type="ARBA" id="ARBA00022824"/>
    </source>
</evidence>
<dbReference type="VEuPathDB" id="FungiDB:FOIG_00133"/>
<evidence type="ECO:0000259" key="14">
    <source>
        <dbReference type="Pfam" id="PF13439"/>
    </source>
</evidence>
<gene>
    <name evidence="15" type="ORF">BFJ68_g8994</name>
</gene>
<keyword evidence="9 12" id="KW-0472">Membrane</keyword>
<dbReference type="GO" id="GO:0005789">
    <property type="term" value="C:endoplasmic reticulum membrane"/>
    <property type="evidence" value="ECO:0007669"/>
    <property type="project" value="UniProtKB-SubCell"/>
</dbReference>
<dbReference type="PANTHER" id="PTHR45918">
    <property type="entry name" value="ALPHA-1,3/1,6-MANNOSYLTRANSFERASE ALG2"/>
    <property type="match status" value="1"/>
</dbReference>
<dbReference type="GO" id="GO:0102704">
    <property type="term" value="F:GDP-Man:Man(2)GlcNAc(2)-PP-Dol alpha-1,6-mannosyltransferase activity"/>
    <property type="evidence" value="ECO:0007669"/>
    <property type="project" value="UniProtKB-UniRule"/>
</dbReference>
<comment type="catalytic activity">
    <reaction evidence="10 12">
        <text>a beta-D-Man-(1-&gt;4)-beta-D-GlcNAc-(1-&gt;4)-alpha-D-GlcNAc-diphospho-di-trans,poly-cis-dolichol + GDP-alpha-D-mannose = an alpha-D-Man-(1-&gt;3)-beta-D-Man-(1-&gt;4)-beta-D-GlcNAc-(1-&gt;4)-alpha-D-GlcNAc-diphospho-di-trans,poly-cis-dolichol + GDP + H(+)</text>
        <dbReference type="Rhea" id="RHEA:29515"/>
        <dbReference type="Rhea" id="RHEA-COMP:19511"/>
        <dbReference type="Rhea" id="RHEA-COMP:19513"/>
        <dbReference type="ChEBI" id="CHEBI:15378"/>
        <dbReference type="ChEBI" id="CHEBI:57527"/>
        <dbReference type="ChEBI" id="CHEBI:58189"/>
        <dbReference type="ChEBI" id="CHEBI:58472"/>
        <dbReference type="ChEBI" id="CHEBI:132510"/>
        <dbReference type="EC" id="2.4.1.132"/>
    </reaction>
    <physiologicalReaction direction="left-to-right" evidence="10 12">
        <dbReference type="Rhea" id="RHEA:29516"/>
    </physiologicalReaction>
</comment>
<name>A0A420QXT9_FUSOX</name>
<comment type="subcellular location">
    <subcellularLocation>
        <location evidence="2 12">Endoplasmic reticulum membrane</location>
    </subcellularLocation>
</comment>
<evidence type="ECO:0000256" key="4">
    <source>
        <dbReference type="ARBA" id="ARBA00022676"/>
    </source>
</evidence>
<protein>
    <recommendedName>
        <fullName evidence="12">Alpha-1,3/1,6-mannosyltransferase ALG2</fullName>
        <ecNumber evidence="12">2.4.1.132</ecNumber>
        <ecNumber evidence="12">2.4.1.257</ecNumber>
    </recommendedName>
    <alternativeName>
        <fullName evidence="12">GDP-Man:Man(1)GlcNAc(2)-PP-Dol alpha-1,3-mannosyltransferase</fullName>
    </alternativeName>
</protein>
<dbReference type="Pfam" id="PF13439">
    <property type="entry name" value="Glyco_transf_4"/>
    <property type="match status" value="1"/>
</dbReference>
<dbReference type="AlphaFoldDB" id="A0A420QXT9"/>
<dbReference type="EC" id="2.4.1.132" evidence="12"/>
<evidence type="ECO:0000313" key="16">
    <source>
        <dbReference type="Proteomes" id="UP000285860"/>
    </source>
</evidence>
<evidence type="ECO:0000256" key="8">
    <source>
        <dbReference type="ARBA" id="ARBA00022989"/>
    </source>
</evidence>
<keyword evidence="6 12" id="KW-0812">Transmembrane</keyword>
<dbReference type="Gene3D" id="3.40.50.2000">
    <property type="entry name" value="Glycogen Phosphorylase B"/>
    <property type="match status" value="1"/>
</dbReference>
<dbReference type="VEuPathDB" id="FungiDB:FOXG_11063"/>
<dbReference type="VEuPathDB" id="FungiDB:HZS61_000165"/>
<evidence type="ECO:0000313" key="15">
    <source>
        <dbReference type="EMBL" id="RKL09570.1"/>
    </source>
</evidence>
<dbReference type="VEuPathDB" id="FungiDB:FOMG_00300"/>
<reference evidence="15 16" key="1">
    <citation type="journal article" date="2018" name="Sci. Rep.">
        <title>Characterisation of pathogen-specific regions and novel effector candidates in Fusarium oxysporum f. sp. cepae.</title>
        <authorList>
            <person name="Armitage A.D."/>
            <person name="Taylor A."/>
            <person name="Sobczyk M.K."/>
            <person name="Baxter L."/>
            <person name="Greenfield B.P."/>
            <person name="Bates H.J."/>
            <person name="Wilson F."/>
            <person name="Jackson A.C."/>
            <person name="Ott S."/>
            <person name="Harrison R.J."/>
            <person name="Clarkson J.P."/>
        </authorList>
    </citation>
    <scope>NUCLEOTIDE SEQUENCE [LARGE SCALE GENOMIC DNA]</scope>
    <source>
        <strain evidence="15 16">Fo_A28</strain>
    </source>
</reference>
<dbReference type="VEuPathDB" id="FungiDB:FOC1_g10013307"/>
<feature type="domain" description="Glycosyl transferase family 1" evidence="13">
    <location>
        <begin position="195"/>
        <end position="375"/>
    </location>
</feature>
<evidence type="ECO:0000256" key="12">
    <source>
        <dbReference type="RuleBase" id="RU367136"/>
    </source>
</evidence>
<dbReference type="EMBL" id="MRCY01000043">
    <property type="protein sequence ID" value="RKL09570.1"/>
    <property type="molecule type" value="Genomic_DNA"/>
</dbReference>
<comment type="function">
    <text evidence="1 12">Mannosylates Man(2)GlcNAc(2)-dolichol diphosphate and Man(1)GlcNAc(2)-dolichol diphosphate to form Man(3)GlcNAc(2)-dolichol diphosphate.</text>
</comment>
<comment type="caution">
    <text evidence="15">The sequence shown here is derived from an EMBL/GenBank/DDBJ whole genome shotgun (WGS) entry which is preliminary data.</text>
</comment>